<organism evidence="1 2">
    <name type="scientific">Ixodes persulcatus</name>
    <name type="common">Taiga tick</name>
    <dbReference type="NCBI Taxonomy" id="34615"/>
    <lineage>
        <taxon>Eukaryota</taxon>
        <taxon>Metazoa</taxon>
        <taxon>Ecdysozoa</taxon>
        <taxon>Arthropoda</taxon>
        <taxon>Chelicerata</taxon>
        <taxon>Arachnida</taxon>
        <taxon>Acari</taxon>
        <taxon>Parasitiformes</taxon>
        <taxon>Ixodida</taxon>
        <taxon>Ixodoidea</taxon>
        <taxon>Ixodidae</taxon>
        <taxon>Ixodinae</taxon>
        <taxon>Ixodes</taxon>
    </lineage>
</organism>
<comment type="caution">
    <text evidence="1">The sequence shown here is derived from an EMBL/GenBank/DDBJ whole genome shotgun (WGS) entry which is preliminary data.</text>
</comment>
<sequence length="517" mass="58657">MPAKKDRTCFVPLCKGGYKSAVEKVSLFRAPVDPLRRQEWARNIKREDKVLDETCVVCSRHFDERYIEKTFKHVINGELVELDRERPVLTDDAVPTIFPDAPSYLTRPVPKKRKERNLTDRGTPPLKRRAASGFTHDCDPGNAYTEPARETHPFSDILPPSIKSSRGMEYDMQWVLECISMRMKSPQLYEYVRRHKILALPSKSCLDKHMQGFKSTFGFNASVFSALEKKTRDMDDFSRHGGLVYDEIKLSENINVTASGELSGFVDLGPFMKDSNKTALSDHGLVVVFQPYKGKWTQILRVFASRGNVKAPVLPKILLEATILAEKSGLFVDFWTSDGAPWNRCLWKLLGIKALSKEITCKVPHPVDSARSLHFISEFPHLIKCVRNTFVSKGVQIPLQWQRLITREFDHGGLLYPSKPLEALVTRLENAFTVFFTRNKLHAKSMICFLRFLQGHALQEVGCSEHERLTVSIFRSALRVPNCACAACFAGMESGSPKTRFSRPFFFSVKPGSDSCV</sequence>
<keyword evidence="2" id="KW-1185">Reference proteome</keyword>
<proteinExistence type="predicted"/>
<dbReference type="Proteomes" id="UP000805193">
    <property type="component" value="Unassembled WGS sequence"/>
</dbReference>
<dbReference type="EMBL" id="JABSTQ010004342">
    <property type="protein sequence ID" value="KAG0442530.1"/>
    <property type="molecule type" value="Genomic_DNA"/>
</dbReference>
<name>A0AC60QVG4_IXOPE</name>
<evidence type="ECO:0000313" key="1">
    <source>
        <dbReference type="EMBL" id="KAG0442530.1"/>
    </source>
</evidence>
<gene>
    <name evidence="1" type="ORF">HPB47_015674</name>
</gene>
<reference evidence="1 2" key="1">
    <citation type="journal article" date="2020" name="Cell">
        <title>Large-Scale Comparative Analyses of Tick Genomes Elucidate Their Genetic Diversity and Vector Capacities.</title>
        <authorList>
            <consortium name="Tick Genome and Microbiome Consortium (TIGMIC)"/>
            <person name="Jia N."/>
            <person name="Wang J."/>
            <person name="Shi W."/>
            <person name="Du L."/>
            <person name="Sun Y."/>
            <person name="Zhan W."/>
            <person name="Jiang J.F."/>
            <person name="Wang Q."/>
            <person name="Zhang B."/>
            <person name="Ji P."/>
            <person name="Bell-Sakyi L."/>
            <person name="Cui X.M."/>
            <person name="Yuan T.T."/>
            <person name="Jiang B.G."/>
            <person name="Yang W.F."/>
            <person name="Lam T.T."/>
            <person name="Chang Q.C."/>
            <person name="Ding S.J."/>
            <person name="Wang X.J."/>
            <person name="Zhu J.G."/>
            <person name="Ruan X.D."/>
            <person name="Zhao L."/>
            <person name="Wei J.T."/>
            <person name="Ye R.Z."/>
            <person name="Que T.C."/>
            <person name="Du C.H."/>
            <person name="Zhou Y.H."/>
            <person name="Cheng J.X."/>
            <person name="Dai P.F."/>
            <person name="Guo W.B."/>
            <person name="Han X.H."/>
            <person name="Huang E.J."/>
            <person name="Li L.F."/>
            <person name="Wei W."/>
            <person name="Gao Y.C."/>
            <person name="Liu J.Z."/>
            <person name="Shao H.Z."/>
            <person name="Wang X."/>
            <person name="Wang C.C."/>
            <person name="Yang T.C."/>
            <person name="Huo Q.B."/>
            <person name="Li W."/>
            <person name="Chen H.Y."/>
            <person name="Chen S.E."/>
            <person name="Zhou L.G."/>
            <person name="Ni X.B."/>
            <person name="Tian J.H."/>
            <person name="Sheng Y."/>
            <person name="Liu T."/>
            <person name="Pan Y.S."/>
            <person name="Xia L.Y."/>
            <person name="Li J."/>
            <person name="Zhao F."/>
            <person name="Cao W.C."/>
        </authorList>
    </citation>
    <scope>NUCLEOTIDE SEQUENCE [LARGE SCALE GENOMIC DNA]</scope>
    <source>
        <strain evidence="1">Iper-2018</strain>
    </source>
</reference>
<protein>
    <submittedName>
        <fullName evidence="1">Uncharacterized protein</fullName>
    </submittedName>
</protein>
<accession>A0AC60QVG4</accession>
<evidence type="ECO:0000313" key="2">
    <source>
        <dbReference type="Proteomes" id="UP000805193"/>
    </source>
</evidence>